<gene>
    <name evidence="2" type="ORF">JOD45_000121</name>
</gene>
<evidence type="ECO:0000313" key="3">
    <source>
        <dbReference type="Proteomes" id="UP000808914"/>
    </source>
</evidence>
<name>A0ABS2PW44_9BACL</name>
<keyword evidence="3" id="KW-1185">Reference proteome</keyword>
<dbReference type="RefSeq" id="WP_205001872.1">
    <property type="nucleotide sequence ID" value="NZ_JAFBER010000001.1"/>
</dbReference>
<evidence type="ECO:0000256" key="1">
    <source>
        <dbReference type="SAM" id="MobiDB-lite"/>
    </source>
</evidence>
<feature type="compositionally biased region" description="Basic and acidic residues" evidence="1">
    <location>
        <begin position="17"/>
        <end position="26"/>
    </location>
</feature>
<proteinExistence type="predicted"/>
<comment type="caution">
    <text evidence="2">The sequence shown here is derived from an EMBL/GenBank/DDBJ whole genome shotgun (WGS) entry which is preliminary data.</text>
</comment>
<evidence type="ECO:0000313" key="2">
    <source>
        <dbReference type="EMBL" id="MBM7643930.1"/>
    </source>
</evidence>
<protein>
    <recommendedName>
        <fullName evidence="4">YfhD-like protein</fullName>
    </recommendedName>
</protein>
<organism evidence="2 3">
    <name type="scientific">Scopulibacillus daqui</name>
    <dbReference type="NCBI Taxonomy" id="1469162"/>
    <lineage>
        <taxon>Bacteria</taxon>
        <taxon>Bacillati</taxon>
        <taxon>Bacillota</taxon>
        <taxon>Bacilli</taxon>
        <taxon>Bacillales</taxon>
        <taxon>Sporolactobacillaceae</taxon>
        <taxon>Scopulibacillus</taxon>
    </lineage>
</organism>
<dbReference type="EMBL" id="JAFBER010000001">
    <property type="protein sequence ID" value="MBM7643930.1"/>
    <property type="molecule type" value="Genomic_DNA"/>
</dbReference>
<reference evidence="2 3" key="1">
    <citation type="submission" date="2021-01" db="EMBL/GenBank/DDBJ databases">
        <title>Genomic Encyclopedia of Type Strains, Phase IV (KMG-IV): sequencing the most valuable type-strain genomes for metagenomic binning, comparative biology and taxonomic classification.</title>
        <authorList>
            <person name="Goeker M."/>
        </authorList>
    </citation>
    <scope>NUCLEOTIDE SEQUENCE [LARGE SCALE GENOMIC DNA]</scope>
    <source>
        <strain evidence="2 3">DSM 28236</strain>
    </source>
</reference>
<dbReference type="Proteomes" id="UP000808914">
    <property type="component" value="Unassembled WGS sequence"/>
</dbReference>
<evidence type="ECO:0008006" key="4">
    <source>
        <dbReference type="Google" id="ProtNLM"/>
    </source>
</evidence>
<feature type="region of interest" description="Disordered" evidence="1">
    <location>
        <begin position="1"/>
        <end position="26"/>
    </location>
</feature>
<accession>A0ABS2PW44</accession>
<sequence>MAKRKMTDSAVSNQDENLIKQDHHAIPDDVRNKILDMNRNEKAKRMTKRPQ</sequence>